<sequence length="464" mass="50828">MPSKVDTGHAHSLPGTHSDALLSRTGNLTSGLPFLVFWAVFAWIFYLTDRISPAYFGIGVDNFWFDGDIPRYICQSVDALANDHWRNKVHPLFSLLVWPLPNFLHELGVDLILAMRMQIALVCAIGMLFLYLGVRALGMPVVLAVMLVAVASTSASVMTWFTVAESYPYTFAALTLMFYMLARSTTQPSLTWHWAAGIGLAFAVTISNIALAVLIAIQAIKPRRVVWAVLLAVAMVAVLVVAQRLVFPSSGIFFLPTALQGESEFMRELTPARAREVLTIVLGGSFIFPQVREVASGSERALTVQHASMQFDAIPTLGLILLGILYVQGFYLLARRLKGALRTIPSGDGPSLREPAALLAVPVLGGLAFLLALHSVYGKETFLYSGSFLPLLMMVICVALGASWVRRYRLAIPILACLLAVNVLHNTAAFERAVTQLHDAARKPLTQKMLDRNTCAFVKRNLLD</sequence>
<gene>
    <name evidence="2" type="ORF">FVD38_03330</name>
</gene>
<evidence type="ECO:0000313" key="2">
    <source>
        <dbReference type="EMBL" id="TXG01620.1"/>
    </source>
</evidence>
<keyword evidence="3" id="KW-1185">Reference proteome</keyword>
<keyword evidence="1" id="KW-1133">Transmembrane helix</keyword>
<dbReference type="Proteomes" id="UP000321413">
    <property type="component" value="Unassembled WGS sequence"/>
</dbReference>
<dbReference type="RefSeq" id="WP_147933520.1">
    <property type="nucleotide sequence ID" value="NZ_VPFD01000003.1"/>
</dbReference>
<evidence type="ECO:0008006" key="4">
    <source>
        <dbReference type="Google" id="ProtNLM"/>
    </source>
</evidence>
<keyword evidence="1" id="KW-0812">Transmembrane</keyword>
<feature type="transmembrane region" description="Helical" evidence="1">
    <location>
        <begin position="311"/>
        <end position="334"/>
    </location>
</feature>
<feature type="transmembrane region" description="Helical" evidence="1">
    <location>
        <begin position="111"/>
        <end position="134"/>
    </location>
</feature>
<dbReference type="EMBL" id="VPFD01000003">
    <property type="protein sequence ID" value="TXG01620.1"/>
    <property type="molecule type" value="Genomic_DNA"/>
</dbReference>
<feature type="transmembrane region" description="Helical" evidence="1">
    <location>
        <begin position="355"/>
        <end position="377"/>
    </location>
</feature>
<keyword evidence="1" id="KW-0472">Membrane</keyword>
<feature type="transmembrane region" description="Helical" evidence="1">
    <location>
        <begin position="141"/>
        <end position="160"/>
    </location>
</feature>
<comment type="caution">
    <text evidence="2">The sequence shown here is derived from an EMBL/GenBank/DDBJ whole genome shotgun (WGS) entry which is preliminary data.</text>
</comment>
<accession>A0A5C7G6Q3</accession>
<evidence type="ECO:0000256" key="1">
    <source>
        <dbReference type="SAM" id="Phobius"/>
    </source>
</evidence>
<protein>
    <recommendedName>
        <fullName evidence="4">Glycosyltransferase RgtA/B/C/D-like domain-containing protein</fullName>
    </recommendedName>
</protein>
<name>A0A5C7G6Q3_9BURK</name>
<dbReference type="AlphaFoldDB" id="A0A5C7G6Q3"/>
<proteinExistence type="predicted"/>
<reference evidence="2 3" key="1">
    <citation type="submission" date="2019-08" db="EMBL/GenBank/DDBJ databases">
        <title>Massilia golmudensis sp. nov., isolated from sand in the Qinghai-Tibetan Plateau.</title>
        <authorList>
            <person name="Zhang B."/>
        </authorList>
    </citation>
    <scope>NUCLEOTIDE SEQUENCE [LARGE SCALE GENOMIC DNA]</scope>
    <source>
        <strain evidence="2 3">GEM5</strain>
    </source>
</reference>
<feature type="transmembrane region" description="Helical" evidence="1">
    <location>
        <begin position="28"/>
        <end position="46"/>
    </location>
</feature>
<feature type="transmembrane region" description="Helical" evidence="1">
    <location>
        <begin position="383"/>
        <end position="405"/>
    </location>
</feature>
<feature type="transmembrane region" description="Helical" evidence="1">
    <location>
        <begin position="226"/>
        <end position="247"/>
    </location>
</feature>
<evidence type="ECO:0000313" key="3">
    <source>
        <dbReference type="Proteomes" id="UP000321413"/>
    </source>
</evidence>
<feature type="transmembrane region" description="Helical" evidence="1">
    <location>
        <begin position="194"/>
        <end position="220"/>
    </location>
</feature>
<organism evidence="2 3">
    <name type="scientific">Massilia arenae</name>
    <dbReference type="NCBI Taxonomy" id="2603288"/>
    <lineage>
        <taxon>Bacteria</taxon>
        <taxon>Pseudomonadati</taxon>
        <taxon>Pseudomonadota</taxon>
        <taxon>Betaproteobacteria</taxon>
        <taxon>Burkholderiales</taxon>
        <taxon>Oxalobacteraceae</taxon>
        <taxon>Telluria group</taxon>
        <taxon>Massilia</taxon>
    </lineage>
</organism>